<feature type="region of interest" description="Disordered" evidence="3">
    <location>
        <begin position="36"/>
        <end position="94"/>
    </location>
</feature>
<dbReference type="PANTHER" id="PTHR23248:SF9">
    <property type="entry name" value="PHOSPHOLIPID SCRAMBLASE"/>
    <property type="match status" value="1"/>
</dbReference>
<name>M2R1D4_CERS8</name>
<accession>M2R1D4</accession>
<dbReference type="OrthoDB" id="191150at2759"/>
<dbReference type="GO" id="GO:0017128">
    <property type="term" value="F:phospholipid scramblase activity"/>
    <property type="evidence" value="ECO:0007669"/>
    <property type="project" value="InterPro"/>
</dbReference>
<dbReference type="HOGENOM" id="CLU_023808_0_0_1"/>
<evidence type="ECO:0000313" key="4">
    <source>
        <dbReference type="EMBL" id="EMD38330.1"/>
    </source>
</evidence>
<dbReference type="GO" id="GO:0005886">
    <property type="term" value="C:plasma membrane"/>
    <property type="evidence" value="ECO:0007669"/>
    <property type="project" value="TreeGrafter"/>
</dbReference>
<keyword evidence="5" id="KW-1185">Reference proteome</keyword>
<reference evidence="4 5" key="1">
    <citation type="journal article" date="2012" name="Proc. Natl. Acad. Sci. U.S.A.">
        <title>Comparative genomics of Ceriporiopsis subvermispora and Phanerochaete chrysosporium provide insight into selective ligninolysis.</title>
        <authorList>
            <person name="Fernandez-Fueyo E."/>
            <person name="Ruiz-Duenas F.J."/>
            <person name="Ferreira P."/>
            <person name="Floudas D."/>
            <person name="Hibbett D.S."/>
            <person name="Canessa P."/>
            <person name="Larrondo L.F."/>
            <person name="James T.Y."/>
            <person name="Seelenfreund D."/>
            <person name="Lobos S."/>
            <person name="Polanco R."/>
            <person name="Tello M."/>
            <person name="Honda Y."/>
            <person name="Watanabe T."/>
            <person name="Watanabe T."/>
            <person name="Ryu J.S."/>
            <person name="Kubicek C.P."/>
            <person name="Schmoll M."/>
            <person name="Gaskell J."/>
            <person name="Hammel K.E."/>
            <person name="St John F.J."/>
            <person name="Vanden Wymelenberg A."/>
            <person name="Sabat G."/>
            <person name="Splinter BonDurant S."/>
            <person name="Syed K."/>
            <person name="Yadav J.S."/>
            <person name="Doddapaneni H."/>
            <person name="Subramanian V."/>
            <person name="Lavin J.L."/>
            <person name="Oguiza J.A."/>
            <person name="Perez G."/>
            <person name="Pisabarro A.G."/>
            <person name="Ramirez L."/>
            <person name="Santoyo F."/>
            <person name="Master E."/>
            <person name="Coutinho P.M."/>
            <person name="Henrissat B."/>
            <person name="Lombard V."/>
            <person name="Magnuson J.K."/>
            <person name="Kuees U."/>
            <person name="Hori C."/>
            <person name="Igarashi K."/>
            <person name="Samejima M."/>
            <person name="Held B.W."/>
            <person name="Barry K.W."/>
            <person name="LaButti K.M."/>
            <person name="Lapidus A."/>
            <person name="Lindquist E.A."/>
            <person name="Lucas S.M."/>
            <person name="Riley R."/>
            <person name="Salamov A.A."/>
            <person name="Hoffmeister D."/>
            <person name="Schwenk D."/>
            <person name="Hadar Y."/>
            <person name="Yarden O."/>
            <person name="de Vries R.P."/>
            <person name="Wiebenga A."/>
            <person name="Stenlid J."/>
            <person name="Eastwood D."/>
            <person name="Grigoriev I.V."/>
            <person name="Berka R.M."/>
            <person name="Blanchette R.A."/>
            <person name="Kersten P."/>
            <person name="Martinez A.T."/>
            <person name="Vicuna R."/>
            <person name="Cullen D."/>
        </authorList>
    </citation>
    <scope>NUCLEOTIDE SEQUENCE [LARGE SCALE GENOMIC DNA]</scope>
    <source>
        <strain evidence="4 5">B</strain>
    </source>
</reference>
<dbReference type="Pfam" id="PF03803">
    <property type="entry name" value="Scramblase"/>
    <property type="match status" value="1"/>
</dbReference>
<evidence type="ECO:0000313" key="5">
    <source>
        <dbReference type="Proteomes" id="UP000016930"/>
    </source>
</evidence>
<feature type="compositionally biased region" description="Basic and acidic residues" evidence="3">
    <location>
        <begin position="36"/>
        <end position="50"/>
    </location>
</feature>
<dbReference type="InterPro" id="IPR005552">
    <property type="entry name" value="Scramblase"/>
</dbReference>
<evidence type="ECO:0000256" key="1">
    <source>
        <dbReference type="ARBA" id="ARBA00005350"/>
    </source>
</evidence>
<organism evidence="4 5">
    <name type="scientific">Ceriporiopsis subvermispora (strain B)</name>
    <name type="common">White-rot fungus</name>
    <name type="synonym">Gelatoporia subvermispora</name>
    <dbReference type="NCBI Taxonomy" id="914234"/>
    <lineage>
        <taxon>Eukaryota</taxon>
        <taxon>Fungi</taxon>
        <taxon>Dikarya</taxon>
        <taxon>Basidiomycota</taxon>
        <taxon>Agaricomycotina</taxon>
        <taxon>Agaricomycetes</taxon>
        <taxon>Polyporales</taxon>
        <taxon>Gelatoporiaceae</taxon>
        <taxon>Gelatoporia</taxon>
    </lineage>
</organism>
<dbReference type="STRING" id="914234.M2R1D4"/>
<evidence type="ECO:0000256" key="2">
    <source>
        <dbReference type="RuleBase" id="RU363116"/>
    </source>
</evidence>
<dbReference type="Proteomes" id="UP000016930">
    <property type="component" value="Unassembled WGS sequence"/>
</dbReference>
<gene>
    <name evidence="4" type="ORF">CERSUDRAFT_113485</name>
</gene>
<comment type="similarity">
    <text evidence="1 2">Belongs to the phospholipid scramblase family.</text>
</comment>
<proteinExistence type="inferred from homology"/>
<evidence type="ECO:0000256" key="3">
    <source>
        <dbReference type="SAM" id="MobiDB-lite"/>
    </source>
</evidence>
<dbReference type="AlphaFoldDB" id="M2R1D4"/>
<dbReference type="EMBL" id="KB445795">
    <property type="protein sequence ID" value="EMD38330.1"/>
    <property type="molecule type" value="Genomic_DNA"/>
</dbReference>
<sequence>MLVRIAGKRLHQPVASSLRTWPSLACRRTYAWSRYPDRLGPRSTRHEQRRTSSPPPPRAHRANPQAGPASDPFASNEPQPSAEASPLWEASQRLAQSDPREGLRNLLLYNDRLVITRQLEMLNVFLGFEQANKYVIENEAGATLGFIAEEQHGLLSVVARQAFRTHRPFRAVVMDSAGTPVLWLRRPFAFINSRMFVQRLKDYDDYTPEGEPILDTFAEVQQRWHLWRRRYDLFLREGHRRVLSTAADAQPEPGLELYEQLAVVDEGFLAWHFTLRGAEGEELASVNRTFRGFGRELFTDSGRYFVNFGPAPPDLSPPFVPELPFVERPLNLEERALTLAMAVNIDFDYFSRHSSGHGGFFFFDE</sequence>
<dbReference type="PANTHER" id="PTHR23248">
    <property type="entry name" value="PHOSPHOLIPID SCRAMBLASE-RELATED"/>
    <property type="match status" value="1"/>
</dbReference>
<protein>
    <recommendedName>
        <fullName evidence="2">Phospholipid scramblase</fullName>
    </recommendedName>
</protein>